<dbReference type="AlphaFoldDB" id="A0A1D2L1R2"/>
<name>A0A1D2L1R2_BROTH</name>
<dbReference type="FunFam" id="3.40.50.300:FF:000032">
    <property type="entry name" value="Export ABC transporter ATP-binding protein"/>
    <property type="match status" value="1"/>
</dbReference>
<evidence type="ECO:0000259" key="5">
    <source>
        <dbReference type="PROSITE" id="PS50893"/>
    </source>
</evidence>
<dbReference type="GO" id="GO:0005524">
    <property type="term" value="F:ATP binding"/>
    <property type="evidence" value="ECO:0007669"/>
    <property type="project" value="UniProtKB-KW"/>
</dbReference>
<organism evidence="6 8">
    <name type="scientific">Brochothrix thermosphacta</name>
    <name type="common">Microbacterium thermosphactum</name>
    <dbReference type="NCBI Taxonomy" id="2756"/>
    <lineage>
        <taxon>Bacteria</taxon>
        <taxon>Bacillati</taxon>
        <taxon>Bacillota</taxon>
        <taxon>Bacilli</taxon>
        <taxon>Bacillales</taxon>
        <taxon>Listeriaceae</taxon>
        <taxon>Brochothrix</taxon>
    </lineage>
</organism>
<dbReference type="Proteomes" id="UP000243591">
    <property type="component" value="Chromosome"/>
</dbReference>
<evidence type="ECO:0000313" key="9">
    <source>
        <dbReference type="Proteomes" id="UP000270190"/>
    </source>
</evidence>
<dbReference type="GO" id="GO:0022857">
    <property type="term" value="F:transmembrane transporter activity"/>
    <property type="evidence" value="ECO:0007669"/>
    <property type="project" value="UniProtKB-ARBA"/>
</dbReference>
<evidence type="ECO:0000256" key="4">
    <source>
        <dbReference type="ARBA" id="ARBA00022840"/>
    </source>
</evidence>
<evidence type="ECO:0000256" key="3">
    <source>
        <dbReference type="ARBA" id="ARBA00022741"/>
    </source>
</evidence>
<dbReference type="PANTHER" id="PTHR42798:SF7">
    <property type="entry name" value="ALPHA-D-RIBOSE 1-METHYLPHOSPHONATE 5-TRIPHOSPHATE SYNTHASE SUBUNIT PHNL"/>
    <property type="match status" value="1"/>
</dbReference>
<dbReference type="PANTHER" id="PTHR42798">
    <property type="entry name" value="LIPOPROTEIN-RELEASING SYSTEM ATP-BINDING PROTEIN LOLD"/>
    <property type="match status" value="1"/>
</dbReference>
<reference evidence="7" key="3">
    <citation type="submission" date="2018-04" db="EMBL/GenBank/DDBJ databases">
        <authorList>
            <person name="Go L.Y."/>
            <person name="Mitchell J.A."/>
        </authorList>
    </citation>
    <scope>NUCLEOTIDE SEQUENCE</scope>
    <source>
        <strain evidence="7">BSAS1 3</strain>
    </source>
</reference>
<proteinExistence type="inferred from homology"/>
<dbReference type="STRING" id="2756.BFR44_08105"/>
<dbReference type="SMART" id="SM00382">
    <property type="entry name" value="AAA"/>
    <property type="match status" value="1"/>
</dbReference>
<comment type="similarity">
    <text evidence="1">Belongs to the ABC transporter superfamily.</text>
</comment>
<protein>
    <submittedName>
        <fullName evidence="6">ABC transporter ATP-binding protein</fullName>
    </submittedName>
    <submittedName>
        <fullName evidence="7">Bacitracin ABC efflux transporter (ATP-binding protein)</fullName>
    </submittedName>
</protein>
<dbReference type="InterPro" id="IPR003439">
    <property type="entry name" value="ABC_transporter-like_ATP-bd"/>
</dbReference>
<accession>A0A1D2L1R2</accession>
<dbReference type="CDD" id="cd03255">
    <property type="entry name" value="ABC_MJ0796_LolCDE_FtsE"/>
    <property type="match status" value="1"/>
</dbReference>
<keyword evidence="2" id="KW-0813">Transport</keyword>
<dbReference type="GO" id="GO:0098796">
    <property type="term" value="C:membrane protein complex"/>
    <property type="evidence" value="ECO:0007669"/>
    <property type="project" value="UniProtKB-ARBA"/>
</dbReference>
<dbReference type="RefSeq" id="WP_029090564.1">
    <property type="nucleotide sequence ID" value="NZ_CBCPHX010000002.1"/>
</dbReference>
<dbReference type="InterPro" id="IPR027417">
    <property type="entry name" value="P-loop_NTPase"/>
</dbReference>
<dbReference type="SUPFAM" id="SSF52540">
    <property type="entry name" value="P-loop containing nucleoside triphosphate hydrolases"/>
    <property type="match status" value="1"/>
</dbReference>
<dbReference type="GO" id="GO:0016887">
    <property type="term" value="F:ATP hydrolysis activity"/>
    <property type="evidence" value="ECO:0007669"/>
    <property type="project" value="InterPro"/>
</dbReference>
<dbReference type="KEGG" id="bths:CNY62_09295"/>
<dbReference type="Proteomes" id="UP000270190">
    <property type="component" value="Unassembled WGS sequence"/>
</dbReference>
<evidence type="ECO:0000313" key="8">
    <source>
        <dbReference type="Proteomes" id="UP000243591"/>
    </source>
</evidence>
<evidence type="ECO:0000313" key="6">
    <source>
        <dbReference type="EMBL" id="ATF26571.1"/>
    </source>
</evidence>
<keyword evidence="4 6" id="KW-0067">ATP-binding</keyword>
<keyword evidence="8" id="KW-1185">Reference proteome</keyword>
<dbReference type="EMBL" id="OUNC01000001">
    <property type="protein sequence ID" value="SPP26129.1"/>
    <property type="molecule type" value="Genomic_DNA"/>
</dbReference>
<keyword evidence="3" id="KW-0547">Nucleotide-binding</keyword>
<evidence type="ECO:0000313" key="7">
    <source>
        <dbReference type="EMBL" id="SPP26129.1"/>
    </source>
</evidence>
<dbReference type="Pfam" id="PF00005">
    <property type="entry name" value="ABC_tran"/>
    <property type="match status" value="1"/>
</dbReference>
<dbReference type="InterPro" id="IPR017911">
    <property type="entry name" value="MacB-like_ATP-bd"/>
</dbReference>
<dbReference type="EMBL" id="CP023483">
    <property type="protein sequence ID" value="ATF26571.1"/>
    <property type="molecule type" value="Genomic_DNA"/>
</dbReference>
<evidence type="ECO:0000256" key="2">
    <source>
        <dbReference type="ARBA" id="ARBA00022448"/>
    </source>
</evidence>
<dbReference type="OrthoDB" id="9791546at2"/>
<dbReference type="PROSITE" id="PS50893">
    <property type="entry name" value="ABC_TRANSPORTER_2"/>
    <property type="match status" value="1"/>
</dbReference>
<reference evidence="6 8" key="1">
    <citation type="submission" date="2017-09" db="EMBL/GenBank/DDBJ databases">
        <title>Complete Genome Sequences of Two Strains of the Meat Spoilage Bacterium Brochothrix thermosphacta Isolated from Ground Chicken.</title>
        <authorList>
            <person name="Paoli G.C."/>
            <person name="Wijey C."/>
            <person name="Chen C.-Y."/>
            <person name="Nguyen L."/>
            <person name="Yan X."/>
            <person name="Irwin P.L."/>
        </authorList>
    </citation>
    <scope>NUCLEOTIDE SEQUENCE [LARGE SCALE GENOMIC DNA]</scope>
    <source>
        <strain evidence="6 8">BI</strain>
    </source>
</reference>
<feature type="domain" description="ABC transporter" evidence="5">
    <location>
        <begin position="5"/>
        <end position="244"/>
    </location>
</feature>
<evidence type="ECO:0000256" key="1">
    <source>
        <dbReference type="ARBA" id="ARBA00005417"/>
    </source>
</evidence>
<sequence length="259" mass="28722">MEPVLSVKHIRKIYGKNDALYTAINGISFDIPKGEFVGIMGPSGAGKTSLLNILSTIDEASSGEVFVDGVDLLNLTEKKMAQFRKEKLGFIFQEYNLIETLTIKENIILPLTILKFNKSEIERRYQKTIEAFHIEDTSERLPSQISGGQRQRAAAARAFISSPAILFADEPTGALDSNASTEFLQLLAQRNKVEKTTILMVTHDAYAASYCERILFIKDGTIFTELYKGKRTRQAFLKSILDVLAVIGGAKDDFSTGLT</sequence>
<gene>
    <name evidence="7" type="primary">bceA</name>
    <name evidence="7" type="ORF">BTBSAS_10286</name>
    <name evidence="6" type="ORF">CNY62_09295</name>
</gene>
<reference evidence="9" key="2">
    <citation type="submission" date="2018-04" db="EMBL/GenBank/DDBJ databases">
        <authorList>
            <person name="Illikoud N."/>
        </authorList>
    </citation>
    <scope>NUCLEOTIDE SEQUENCE [LARGE SCALE GENOMIC DNA]</scope>
</reference>
<dbReference type="InterPro" id="IPR003593">
    <property type="entry name" value="AAA+_ATPase"/>
</dbReference>
<dbReference type="GeneID" id="66536728"/>
<dbReference type="Gene3D" id="3.40.50.300">
    <property type="entry name" value="P-loop containing nucleotide triphosphate hydrolases"/>
    <property type="match status" value="1"/>
</dbReference>